<organism evidence="3 4">
    <name type="scientific">Actinoallomurus vinaceus</name>
    <dbReference type="NCBI Taxonomy" id="1080074"/>
    <lineage>
        <taxon>Bacteria</taxon>
        <taxon>Bacillati</taxon>
        <taxon>Actinomycetota</taxon>
        <taxon>Actinomycetes</taxon>
        <taxon>Streptosporangiales</taxon>
        <taxon>Thermomonosporaceae</taxon>
        <taxon>Actinoallomurus</taxon>
    </lineage>
</organism>
<reference evidence="4" key="1">
    <citation type="journal article" date="2019" name="Int. J. Syst. Evol. Microbiol.">
        <title>The Global Catalogue of Microorganisms (GCM) 10K type strain sequencing project: providing services to taxonomists for standard genome sequencing and annotation.</title>
        <authorList>
            <consortium name="The Broad Institute Genomics Platform"/>
            <consortium name="The Broad Institute Genome Sequencing Center for Infectious Disease"/>
            <person name="Wu L."/>
            <person name="Ma J."/>
        </authorList>
    </citation>
    <scope>NUCLEOTIDE SEQUENCE [LARGE SCALE GENOMIC DNA]</scope>
    <source>
        <strain evidence="4">JCM 17939</strain>
    </source>
</reference>
<feature type="domain" description="FAD-binding" evidence="2">
    <location>
        <begin position="6"/>
        <end position="338"/>
    </location>
</feature>
<dbReference type="SUPFAM" id="SSF51905">
    <property type="entry name" value="FAD/NAD(P)-binding domain"/>
    <property type="match status" value="1"/>
</dbReference>
<feature type="compositionally biased region" description="Pro residues" evidence="1">
    <location>
        <begin position="440"/>
        <end position="449"/>
    </location>
</feature>
<evidence type="ECO:0000256" key="1">
    <source>
        <dbReference type="SAM" id="MobiDB-lite"/>
    </source>
</evidence>
<dbReference type="PANTHER" id="PTHR43422:SF3">
    <property type="entry name" value="THIAMINE THIAZOLE SYNTHASE"/>
    <property type="match status" value="1"/>
</dbReference>
<dbReference type="PANTHER" id="PTHR43422">
    <property type="entry name" value="THIAMINE THIAZOLE SYNTHASE"/>
    <property type="match status" value="1"/>
</dbReference>
<dbReference type="InterPro" id="IPR002938">
    <property type="entry name" value="FAD-bd"/>
</dbReference>
<feature type="compositionally biased region" description="Basic and acidic residues" evidence="1">
    <location>
        <begin position="450"/>
        <end position="466"/>
    </location>
</feature>
<proteinExistence type="predicted"/>
<accession>A0ABP8UDP1</accession>
<dbReference type="Proteomes" id="UP001501442">
    <property type="component" value="Unassembled WGS sequence"/>
</dbReference>
<dbReference type="RefSeq" id="WP_345432996.1">
    <property type="nucleotide sequence ID" value="NZ_BAABHK010000006.1"/>
</dbReference>
<protein>
    <recommendedName>
        <fullName evidence="2">FAD-binding domain-containing protein</fullName>
    </recommendedName>
</protein>
<sequence>MKREHAVVVGGSMAGLLAARVLSAHFDRVTLIERDRFPDEPVFRAGVPQARHVHVLWNRGREVVEVLFPGLEDTLGMAGAVVVGVPADVLWLTSAGWRRRFDGTEMLSCSRPLLDWAVRRRLTEAPDGDRAKVDVLEGHHVTGLLAQGRDVAGVVLGSGGELPADLVVDATGRGSRAPSWLAALGYPAPPETRVDPLLGYASRYYAIPPGFDADWKALYIQADPPATRRTGGLFPLEGGRWLCSLSGAGRDYGPTGEDAFLEFAKGLRSPVLYEAIRDAEPLTPITAFRRTANHRRHYERLRAWPRGFVVTGDAACAFNPIYGQGMSVAAVAALALDRCLREPGPGFERRFQRGVARSAAGAWLVATGEDLRYRETEAAHVRLRTRVINAYVDEVVATANVDRHVCRRLVDVLALMAAPTSLFAPAVLARVAANRVRRPAPVPMPVPSRPPHDRNAETSGRPGRDP</sequence>
<dbReference type="Pfam" id="PF01494">
    <property type="entry name" value="FAD_binding_3"/>
    <property type="match status" value="1"/>
</dbReference>
<dbReference type="InterPro" id="IPR036188">
    <property type="entry name" value="FAD/NAD-bd_sf"/>
</dbReference>
<evidence type="ECO:0000313" key="4">
    <source>
        <dbReference type="Proteomes" id="UP001501442"/>
    </source>
</evidence>
<feature type="region of interest" description="Disordered" evidence="1">
    <location>
        <begin position="439"/>
        <end position="466"/>
    </location>
</feature>
<evidence type="ECO:0000259" key="2">
    <source>
        <dbReference type="Pfam" id="PF01494"/>
    </source>
</evidence>
<gene>
    <name evidence="3" type="ORF">GCM10023196_045880</name>
</gene>
<keyword evidence="4" id="KW-1185">Reference proteome</keyword>
<evidence type="ECO:0000313" key="3">
    <source>
        <dbReference type="EMBL" id="GAA4628642.1"/>
    </source>
</evidence>
<dbReference type="EMBL" id="BAABHK010000006">
    <property type="protein sequence ID" value="GAA4628642.1"/>
    <property type="molecule type" value="Genomic_DNA"/>
</dbReference>
<name>A0ABP8UDP1_9ACTN</name>
<dbReference type="Gene3D" id="3.50.50.60">
    <property type="entry name" value="FAD/NAD(P)-binding domain"/>
    <property type="match status" value="1"/>
</dbReference>
<comment type="caution">
    <text evidence="3">The sequence shown here is derived from an EMBL/GenBank/DDBJ whole genome shotgun (WGS) entry which is preliminary data.</text>
</comment>